<keyword evidence="10" id="KW-0675">Receptor</keyword>
<sequence>MTPFKVRPICAAIMLMTASAGPALAQESSTAPAAPTPPSDTAAPVQTVEVTGLRRSIRSAEQVKRDAIQVVDAINADDIGKFPDRQTGDALQRVAGVQVGRDRGETSTVIIRGLPDVATTLDGNEIFTGAGRRLSYQDLPVQSIGGMEVYKSATANQFEGGIAGAVNIRLRSPFDSKGRSITGYVEERLNTVQGSAHTNDKYNPGGGFLFSDRWNTSVGEMGALIDVAVNRDNWVYPVQWVDRPTNVFSVSPDGTATRLGNTPPFAPAKPGDVLGQLPNIGGIYNSGQRKRESLHGAFQWKISPQLEANAQYLGTGYQGRNAVNYILDIVTWAPRLTDVKLAPSDGCGTSLGTICPIVSANAAAAQFGGPYDWDPYTATSTWGQNEHTNTHYLNLGLRYVDGPWSLTSALAYTRSRFVNDTVIVDQQIPGASAAVFAYGADGHGGYTAVTTPTSANALRDPNQFVLRGMVQNWNEQAGSQLQWRNDAVYRLQNAGAFNAILTGLRLSQRKASYHGAEGHSDFSGTRPTPIGAFGPGFEEMVPGLDRLGGPWVTPSADFLIDQADKVRAAYGAPAGRVPDDPTRLFEQKERSATFYLSGRWSTEMGGMDLSGEIGGRVVRLNRDLRGKNRIGDVVSDVDISTSETNFLPNASAVIGWTKDWQSHLSAGKTITRPDFASLNPALSLIPPTVNAPGSGGAGNPNLKPTKSTNLDATLEYYFPKNGFAQLALFHRDIDGYLQNFTQDETIGGLVYRVNRPQNSGKGTLRGAELGVQKFFDFLPGFWSGFGAQFNYTWIDGDNQTKTALNSDTFTTTQLVGVSKKNFNFALLYEGNGITGRLAATRRGDYVEQIAEPPFNQDRIVKATTFVDLSIGYELTPNISLQFDGINLTHAKYESFLSPYQPRDIRYNQSTYGLSLRFKL</sequence>
<feature type="domain" description="TonB-dependent receptor-like beta-barrel" evidence="8">
    <location>
        <begin position="446"/>
        <end position="887"/>
    </location>
</feature>
<evidence type="ECO:0000256" key="4">
    <source>
        <dbReference type="ARBA" id="ARBA00023237"/>
    </source>
</evidence>
<dbReference type="RefSeq" id="WP_135206801.1">
    <property type="nucleotide sequence ID" value="NZ_SPVF01000115.1"/>
</dbReference>
<dbReference type="Proteomes" id="UP000298438">
    <property type="component" value="Unassembled WGS sequence"/>
</dbReference>
<evidence type="ECO:0000256" key="1">
    <source>
        <dbReference type="ARBA" id="ARBA00004442"/>
    </source>
</evidence>
<dbReference type="Pfam" id="PF07715">
    <property type="entry name" value="Plug"/>
    <property type="match status" value="1"/>
</dbReference>
<feature type="region of interest" description="Disordered" evidence="6">
    <location>
        <begin position="26"/>
        <end position="45"/>
    </location>
</feature>
<feature type="compositionally biased region" description="Low complexity" evidence="6">
    <location>
        <begin position="28"/>
        <end position="44"/>
    </location>
</feature>
<evidence type="ECO:0000259" key="8">
    <source>
        <dbReference type="Pfam" id="PF00593"/>
    </source>
</evidence>
<dbReference type="GO" id="GO:0009279">
    <property type="term" value="C:cell outer membrane"/>
    <property type="evidence" value="ECO:0007669"/>
    <property type="project" value="UniProtKB-SubCell"/>
</dbReference>
<dbReference type="PANTHER" id="PTHR40980:SF3">
    <property type="entry name" value="TONB-DEPENDENT RECEPTOR-LIKE BETA-BARREL DOMAIN-CONTAINING PROTEIN"/>
    <property type="match status" value="1"/>
</dbReference>
<keyword evidence="7" id="KW-0732">Signal</keyword>
<dbReference type="PANTHER" id="PTHR40980">
    <property type="entry name" value="PLUG DOMAIN-CONTAINING PROTEIN"/>
    <property type="match status" value="1"/>
</dbReference>
<comment type="subcellular location">
    <subcellularLocation>
        <location evidence="1 5">Cell outer membrane</location>
    </subcellularLocation>
</comment>
<dbReference type="AlphaFoldDB" id="A0A4Y9SEV0"/>
<comment type="similarity">
    <text evidence="2 5">Belongs to the TonB-dependent receptor family.</text>
</comment>
<dbReference type="NCBIfam" id="TIGR01782">
    <property type="entry name" value="TonB-Xanth-Caul"/>
    <property type="match status" value="1"/>
</dbReference>
<feature type="domain" description="TonB-dependent receptor plug" evidence="9">
    <location>
        <begin position="64"/>
        <end position="164"/>
    </location>
</feature>
<organism evidence="10 11">
    <name type="scientific">Zemynaea arenosa</name>
    <dbReference type="NCBI Taxonomy" id="2561931"/>
    <lineage>
        <taxon>Bacteria</taxon>
        <taxon>Pseudomonadati</taxon>
        <taxon>Pseudomonadota</taxon>
        <taxon>Betaproteobacteria</taxon>
        <taxon>Burkholderiales</taxon>
        <taxon>Oxalobacteraceae</taxon>
        <taxon>Telluria group</taxon>
        <taxon>Zemynaea</taxon>
    </lineage>
</organism>
<dbReference type="SUPFAM" id="SSF56935">
    <property type="entry name" value="Porins"/>
    <property type="match status" value="1"/>
</dbReference>
<keyword evidence="3 5" id="KW-0472">Membrane</keyword>
<dbReference type="EMBL" id="SPVF01000115">
    <property type="protein sequence ID" value="TFW21762.1"/>
    <property type="molecule type" value="Genomic_DNA"/>
</dbReference>
<dbReference type="InterPro" id="IPR036942">
    <property type="entry name" value="Beta-barrel_TonB_sf"/>
</dbReference>
<reference evidence="10 11" key="1">
    <citation type="submission" date="2019-03" db="EMBL/GenBank/DDBJ databases">
        <title>Draft Genome Sequence of Massilia arenosa sp. nov., a Novel Massilia Species Isolated from a Sandy-loam Maize Soil.</title>
        <authorList>
            <person name="Raths R."/>
            <person name="Peta V."/>
            <person name="Bucking H."/>
        </authorList>
    </citation>
    <scope>NUCLEOTIDE SEQUENCE [LARGE SCALE GENOMIC DNA]</scope>
    <source>
        <strain evidence="10 11">MC02</strain>
    </source>
</reference>
<feature type="signal peptide" evidence="7">
    <location>
        <begin position="1"/>
        <end position="25"/>
    </location>
</feature>
<dbReference type="Gene3D" id="2.170.130.10">
    <property type="entry name" value="TonB-dependent receptor, plug domain"/>
    <property type="match status" value="1"/>
</dbReference>
<keyword evidence="4" id="KW-0998">Cell outer membrane</keyword>
<keyword evidence="11" id="KW-1185">Reference proteome</keyword>
<evidence type="ECO:0000256" key="2">
    <source>
        <dbReference type="ARBA" id="ARBA00009810"/>
    </source>
</evidence>
<evidence type="ECO:0000256" key="7">
    <source>
        <dbReference type="SAM" id="SignalP"/>
    </source>
</evidence>
<gene>
    <name evidence="10" type="ORF">E4L96_08590</name>
</gene>
<keyword evidence="5" id="KW-0798">TonB box</keyword>
<evidence type="ECO:0000313" key="11">
    <source>
        <dbReference type="Proteomes" id="UP000298438"/>
    </source>
</evidence>
<evidence type="ECO:0000259" key="9">
    <source>
        <dbReference type="Pfam" id="PF07715"/>
    </source>
</evidence>
<dbReference type="OrthoDB" id="5476657at2"/>
<evidence type="ECO:0000256" key="6">
    <source>
        <dbReference type="SAM" id="MobiDB-lite"/>
    </source>
</evidence>
<accession>A0A4Y9SEV0</accession>
<dbReference type="InterPro" id="IPR010104">
    <property type="entry name" value="TonB_rcpt_bac"/>
</dbReference>
<name>A0A4Y9SEV0_9BURK</name>
<proteinExistence type="inferred from homology"/>
<comment type="caution">
    <text evidence="10">The sequence shown here is derived from an EMBL/GenBank/DDBJ whole genome shotgun (WGS) entry which is preliminary data.</text>
</comment>
<protein>
    <submittedName>
        <fullName evidence="10">TonB-dependent receptor</fullName>
    </submittedName>
</protein>
<dbReference type="InterPro" id="IPR000531">
    <property type="entry name" value="Beta-barrel_TonB"/>
</dbReference>
<evidence type="ECO:0000256" key="5">
    <source>
        <dbReference type="RuleBase" id="RU003357"/>
    </source>
</evidence>
<dbReference type="InterPro" id="IPR012910">
    <property type="entry name" value="Plug_dom"/>
</dbReference>
<evidence type="ECO:0000313" key="10">
    <source>
        <dbReference type="EMBL" id="TFW21762.1"/>
    </source>
</evidence>
<dbReference type="Pfam" id="PF00593">
    <property type="entry name" value="TonB_dep_Rec_b-barrel"/>
    <property type="match status" value="1"/>
</dbReference>
<evidence type="ECO:0000256" key="3">
    <source>
        <dbReference type="ARBA" id="ARBA00023136"/>
    </source>
</evidence>
<dbReference type="Gene3D" id="2.40.170.20">
    <property type="entry name" value="TonB-dependent receptor, beta-barrel domain"/>
    <property type="match status" value="1"/>
</dbReference>
<feature type="chain" id="PRO_5021241400" evidence="7">
    <location>
        <begin position="26"/>
        <end position="919"/>
    </location>
</feature>
<dbReference type="InterPro" id="IPR037066">
    <property type="entry name" value="Plug_dom_sf"/>
</dbReference>